<dbReference type="GeneTree" id="ENSGT00940000171771"/>
<sequence>MGRRRRRVDSEAGAGAWTLPEVIAALSRSLPAGPSPEIFRRAKFDRPEAAPALWRLLFQVLAPLPAYGPSTLPAPGKSHSPDMPRPGGPDPAHPGD</sequence>
<proteinExistence type="predicted"/>
<organism evidence="2 3">
    <name type="scientific">Sciurus vulgaris</name>
    <name type="common">Eurasian red squirrel</name>
    <dbReference type="NCBI Taxonomy" id="55149"/>
    <lineage>
        <taxon>Eukaryota</taxon>
        <taxon>Metazoa</taxon>
        <taxon>Chordata</taxon>
        <taxon>Craniata</taxon>
        <taxon>Vertebrata</taxon>
        <taxon>Euteleostomi</taxon>
        <taxon>Mammalia</taxon>
        <taxon>Eutheria</taxon>
        <taxon>Euarchontoglires</taxon>
        <taxon>Glires</taxon>
        <taxon>Rodentia</taxon>
        <taxon>Sciuromorpha</taxon>
        <taxon>Sciuridae</taxon>
        <taxon>Sciurinae</taxon>
        <taxon>Sciurini</taxon>
        <taxon>Sciurus</taxon>
    </lineage>
</organism>
<accession>A0A8D2CPL3</accession>
<dbReference type="InterPro" id="IPR043535">
    <property type="entry name" value="TEDC1"/>
</dbReference>
<name>A0A8D2CPL3_SCIVU</name>
<dbReference type="Proteomes" id="UP000694564">
    <property type="component" value="Chromosome 2"/>
</dbReference>
<dbReference type="PANTHER" id="PTHR35076">
    <property type="entry name" value="TUBULIN EPSILON AND DELTA COMPLEX PROTEIN 1"/>
    <property type="match status" value="1"/>
</dbReference>
<feature type="compositionally biased region" description="Pro residues" evidence="1">
    <location>
        <begin position="83"/>
        <end position="96"/>
    </location>
</feature>
<protein>
    <submittedName>
        <fullName evidence="2">Uncharacterized protein</fullName>
    </submittedName>
</protein>
<evidence type="ECO:0000313" key="3">
    <source>
        <dbReference type="Proteomes" id="UP000694564"/>
    </source>
</evidence>
<dbReference type="Ensembl" id="ENSSVLT00005011457.1">
    <property type="protein sequence ID" value="ENSSVLP00005010353.1"/>
    <property type="gene ID" value="ENSSVLG00005008276.1"/>
</dbReference>
<feature type="region of interest" description="Disordered" evidence="1">
    <location>
        <begin position="68"/>
        <end position="96"/>
    </location>
</feature>
<dbReference type="AlphaFoldDB" id="A0A8D2CPL3"/>
<evidence type="ECO:0000313" key="2">
    <source>
        <dbReference type="Ensembl" id="ENSSVLP00005010353.1"/>
    </source>
</evidence>
<keyword evidence="3" id="KW-1185">Reference proteome</keyword>
<dbReference type="PANTHER" id="PTHR35076:SF1">
    <property type="entry name" value="TUBULIN EPSILON AND DELTA COMPLEX PROTEIN 1"/>
    <property type="match status" value="1"/>
</dbReference>
<reference evidence="2" key="2">
    <citation type="submission" date="2025-09" db="UniProtKB">
        <authorList>
            <consortium name="Ensembl"/>
        </authorList>
    </citation>
    <scope>IDENTIFICATION</scope>
</reference>
<reference evidence="2" key="1">
    <citation type="submission" date="2025-08" db="UniProtKB">
        <authorList>
            <consortium name="Ensembl"/>
        </authorList>
    </citation>
    <scope>IDENTIFICATION</scope>
</reference>
<evidence type="ECO:0000256" key="1">
    <source>
        <dbReference type="SAM" id="MobiDB-lite"/>
    </source>
</evidence>